<evidence type="ECO:0000313" key="3">
    <source>
        <dbReference type="Proteomes" id="UP000070319"/>
    </source>
</evidence>
<sequence>MSFELYHSLAAFAFLFLKGFGILSEGMELFLQFRAVTGYDVPDFVFGEMFLSHVDLIRGLFKSLLQLLADGASDFLSVAVFDLREGLMVENSPDYTVVNCKIATNVAGDAIGSTTIVDIQKPKVREDAHVIDLIIIGALRGERPTLKVCYQVSGTSVQISTNHVLLCLVNLIDAL</sequence>
<reference evidence="2 3" key="1">
    <citation type="submission" date="2016-02" db="EMBL/GenBank/DDBJ databases">
        <authorList>
            <person name="Wen L."/>
            <person name="He K."/>
            <person name="Yang H."/>
        </authorList>
    </citation>
    <scope>NUCLEOTIDE SEQUENCE [LARGE SCALE GENOMIC DNA]</scope>
    <source>
        <strain evidence="2 3">KLE1704</strain>
    </source>
</reference>
<comment type="caution">
    <text evidence="2">The sequence shown here is derived from an EMBL/GenBank/DDBJ whole genome shotgun (WGS) entry which is preliminary data.</text>
</comment>
<keyword evidence="1" id="KW-0812">Transmembrane</keyword>
<gene>
    <name evidence="2" type="ORF">HMPREF2531_05278</name>
</gene>
<evidence type="ECO:0000313" key="2">
    <source>
        <dbReference type="EMBL" id="KXT40502.1"/>
    </source>
</evidence>
<protein>
    <submittedName>
        <fullName evidence="2">Uncharacterized protein</fullName>
    </submittedName>
</protein>
<name>A0A139KMU0_9BACE</name>
<dbReference type="Proteomes" id="UP000070319">
    <property type="component" value="Unassembled WGS sequence"/>
</dbReference>
<dbReference type="EMBL" id="LTDF01000178">
    <property type="protein sequence ID" value="KXT40502.1"/>
    <property type="molecule type" value="Genomic_DNA"/>
</dbReference>
<dbReference type="AlphaFoldDB" id="A0A139KMU0"/>
<accession>A0A139KMU0</accession>
<keyword evidence="1" id="KW-0472">Membrane</keyword>
<keyword evidence="1" id="KW-1133">Transmembrane helix</keyword>
<proteinExistence type="predicted"/>
<feature type="transmembrane region" description="Helical" evidence="1">
    <location>
        <begin position="6"/>
        <end position="24"/>
    </location>
</feature>
<organism evidence="2">
    <name type="scientific">Bacteroides intestinalis</name>
    <dbReference type="NCBI Taxonomy" id="329854"/>
    <lineage>
        <taxon>Bacteria</taxon>
        <taxon>Pseudomonadati</taxon>
        <taxon>Bacteroidota</taxon>
        <taxon>Bacteroidia</taxon>
        <taxon>Bacteroidales</taxon>
        <taxon>Bacteroidaceae</taxon>
        <taxon>Bacteroides</taxon>
    </lineage>
</organism>
<evidence type="ECO:0000256" key="1">
    <source>
        <dbReference type="SAM" id="Phobius"/>
    </source>
</evidence>